<organism evidence="2 3">
    <name type="scientific">Caldalkalibacillus horti</name>
    <dbReference type="NCBI Taxonomy" id="77523"/>
    <lineage>
        <taxon>Bacteria</taxon>
        <taxon>Bacillati</taxon>
        <taxon>Bacillota</taxon>
        <taxon>Bacilli</taxon>
        <taxon>Bacillales</taxon>
        <taxon>Bacillaceae</taxon>
        <taxon>Caldalkalibacillus</taxon>
    </lineage>
</organism>
<keyword evidence="1" id="KW-1133">Transmembrane helix</keyword>
<accession>A0ABT9W0U2</accession>
<gene>
    <name evidence="2" type="ORF">J2S11_002775</name>
</gene>
<keyword evidence="1" id="KW-0812">Transmembrane</keyword>
<protein>
    <submittedName>
        <fullName evidence="2">UDP-N-acetylmuramyl pentapeptide phosphotransferase/UDP-N-acetylglucosamine-1-phosphate transferase</fullName>
    </submittedName>
</protein>
<comment type="caution">
    <text evidence="2">The sequence shown here is derived from an EMBL/GenBank/DDBJ whole genome shotgun (WGS) entry which is preliminary data.</text>
</comment>
<feature type="transmembrane region" description="Helical" evidence="1">
    <location>
        <begin position="6"/>
        <end position="25"/>
    </location>
</feature>
<dbReference type="EMBL" id="JAUSTY010000011">
    <property type="protein sequence ID" value="MDQ0166859.1"/>
    <property type="molecule type" value="Genomic_DNA"/>
</dbReference>
<sequence>MESVGYFSLYFIYYGISYFITKSLLTWFKGNRWYAPNFKGELILQSVGLLIIVHSAVYQILIHGYVFLFDDVLLKSLYDYQGEVLLFFVIITVMGLVGWIDDHFGDKEIKGLRGHFLTFIREFRVTSGMLKAVYGLAVSVFCSYFYQTSFLHWVLLAALMLFSIHFFNLLDVRPGRVIKFFWIFLFFLLPFVLVDALLYLLIPVVISTIILFQYDRQRIAMLGDTGSNIVGGIFGFFLITQASSFVQSVFLLLFVGLAVYAEKNSFTVYIQKNPLLSKVDRWGIR</sequence>
<keyword evidence="3" id="KW-1185">Reference proteome</keyword>
<evidence type="ECO:0000313" key="3">
    <source>
        <dbReference type="Proteomes" id="UP001235840"/>
    </source>
</evidence>
<feature type="transmembrane region" description="Helical" evidence="1">
    <location>
        <begin position="232"/>
        <end position="261"/>
    </location>
</feature>
<name>A0ABT9W0U2_9BACI</name>
<dbReference type="Proteomes" id="UP001235840">
    <property type="component" value="Unassembled WGS sequence"/>
</dbReference>
<feature type="transmembrane region" description="Helical" evidence="1">
    <location>
        <begin position="182"/>
        <end position="212"/>
    </location>
</feature>
<feature type="transmembrane region" description="Helical" evidence="1">
    <location>
        <begin position="80"/>
        <end position="100"/>
    </location>
</feature>
<reference evidence="2 3" key="1">
    <citation type="submission" date="2023-07" db="EMBL/GenBank/DDBJ databases">
        <title>Genomic Encyclopedia of Type Strains, Phase IV (KMG-IV): sequencing the most valuable type-strain genomes for metagenomic binning, comparative biology and taxonomic classification.</title>
        <authorList>
            <person name="Goeker M."/>
        </authorList>
    </citation>
    <scope>NUCLEOTIDE SEQUENCE [LARGE SCALE GENOMIC DNA]</scope>
    <source>
        <strain evidence="2 3">DSM 12751</strain>
    </source>
</reference>
<proteinExistence type="predicted"/>
<keyword evidence="1" id="KW-0472">Membrane</keyword>
<feature type="transmembrane region" description="Helical" evidence="1">
    <location>
        <begin position="152"/>
        <end position="170"/>
    </location>
</feature>
<evidence type="ECO:0000313" key="2">
    <source>
        <dbReference type="EMBL" id="MDQ0166859.1"/>
    </source>
</evidence>
<evidence type="ECO:0000256" key="1">
    <source>
        <dbReference type="SAM" id="Phobius"/>
    </source>
</evidence>
<dbReference type="RefSeq" id="WP_307395394.1">
    <property type="nucleotide sequence ID" value="NZ_BAAADK010000003.1"/>
</dbReference>
<feature type="transmembrane region" description="Helical" evidence="1">
    <location>
        <begin position="46"/>
        <end position="68"/>
    </location>
</feature>